<protein>
    <recommendedName>
        <fullName evidence="6">Holliday junction branch migration complex subunit RuvA</fullName>
    </recommendedName>
</protein>
<dbReference type="GO" id="GO:0006281">
    <property type="term" value="P:DNA repair"/>
    <property type="evidence" value="ECO:0007669"/>
    <property type="project" value="UniProtKB-UniRule"/>
</dbReference>
<dbReference type="SUPFAM" id="SSF47781">
    <property type="entry name" value="RuvA domain 2-like"/>
    <property type="match status" value="1"/>
</dbReference>
<dbReference type="GO" id="GO:0005737">
    <property type="term" value="C:cytoplasm"/>
    <property type="evidence" value="ECO:0007669"/>
    <property type="project" value="UniProtKB-SubCell"/>
</dbReference>
<evidence type="ECO:0000256" key="6">
    <source>
        <dbReference type="HAMAP-Rule" id="MF_00031"/>
    </source>
</evidence>
<dbReference type="InterPro" id="IPR011114">
    <property type="entry name" value="RuvA_C"/>
</dbReference>
<keyword evidence="2 6" id="KW-0227">DNA damage</keyword>
<dbReference type="InterPro" id="IPR013849">
    <property type="entry name" value="DNA_helicase_Holl-junc_RuvA_I"/>
</dbReference>
<comment type="subunit">
    <text evidence="6">Homotetramer. Forms an RuvA(8)-RuvB(12)-Holliday junction (HJ) complex. HJ DNA is sandwiched between 2 RuvA tetramers; dsDNA enters through RuvA and exits via RuvB. An RuvB hexamer assembles on each DNA strand where it exits the tetramer. Each RuvB hexamer is contacted by two RuvA subunits (via domain III) on 2 adjacent RuvB subunits; this complex drives branch migration. In the full resolvosome a probable DNA-RuvA(4)-RuvB(12)-RuvC(2) complex forms which resolves the HJ.</text>
</comment>
<comment type="similarity">
    <text evidence="6">Belongs to the RuvA family.</text>
</comment>
<keyword evidence="5 6" id="KW-0234">DNA repair</keyword>
<dbReference type="GO" id="GO:0006310">
    <property type="term" value="P:DNA recombination"/>
    <property type="evidence" value="ECO:0007669"/>
    <property type="project" value="UniProtKB-UniRule"/>
</dbReference>
<dbReference type="InterPro" id="IPR003583">
    <property type="entry name" value="Hlx-hairpin-Hlx_DNA-bd_motif"/>
</dbReference>
<evidence type="ECO:0000313" key="9">
    <source>
        <dbReference type="Proteomes" id="UP000218690"/>
    </source>
</evidence>
<dbReference type="Pfam" id="PF01330">
    <property type="entry name" value="RuvA_N"/>
    <property type="match status" value="1"/>
</dbReference>
<evidence type="ECO:0000313" key="8">
    <source>
        <dbReference type="EMBL" id="PCC82846.1"/>
    </source>
</evidence>
<dbReference type="SUPFAM" id="SSF50249">
    <property type="entry name" value="Nucleic acid-binding proteins"/>
    <property type="match status" value="1"/>
</dbReference>
<feature type="region of interest" description="Domain III" evidence="6">
    <location>
        <begin position="151"/>
        <end position="204"/>
    </location>
</feature>
<dbReference type="InterPro" id="IPR010994">
    <property type="entry name" value="RuvA_2-like"/>
</dbReference>
<evidence type="ECO:0000256" key="3">
    <source>
        <dbReference type="ARBA" id="ARBA00023125"/>
    </source>
</evidence>
<comment type="domain">
    <text evidence="6">Has three domains with a flexible linker between the domains II and III and assumes an 'L' shape. Domain III is highly mobile and contacts RuvB.</text>
</comment>
<dbReference type="GO" id="GO:0048476">
    <property type="term" value="C:Holliday junction resolvase complex"/>
    <property type="evidence" value="ECO:0007669"/>
    <property type="project" value="UniProtKB-UniRule"/>
</dbReference>
<accession>A0A2A4AKX1</accession>
<proteinExistence type="inferred from homology"/>
<keyword evidence="3 6" id="KW-0238">DNA-binding</keyword>
<comment type="caution">
    <text evidence="6">Lacks conserved residue(s) required for the propagation of feature annotation.</text>
</comment>
<dbReference type="InterPro" id="IPR036267">
    <property type="entry name" value="RuvA_C_sf"/>
</dbReference>
<dbReference type="CDD" id="cd14332">
    <property type="entry name" value="UBA_RuvA_C"/>
    <property type="match status" value="1"/>
</dbReference>
<evidence type="ECO:0000256" key="1">
    <source>
        <dbReference type="ARBA" id="ARBA00022490"/>
    </source>
</evidence>
<comment type="function">
    <text evidence="6">The RuvA-RuvB-RuvC complex processes Holliday junction (HJ) DNA during genetic recombination and DNA repair, while the RuvA-RuvB complex plays an important role in the rescue of blocked DNA replication forks via replication fork reversal (RFR). RuvA specifically binds to HJ cruciform DNA, conferring on it an open structure. The RuvB hexamer acts as an ATP-dependent pump, pulling dsDNA into and through the RuvAB complex. HJ branch migration allows RuvC to scan DNA until it finds its consensus sequence, where it cleaves and resolves the cruciform DNA.</text>
</comment>
<comment type="caution">
    <text evidence="8">The sequence shown here is derived from an EMBL/GenBank/DDBJ whole genome shotgun (WGS) entry which is preliminary data.</text>
</comment>
<reference evidence="8 9" key="1">
    <citation type="submission" date="2017-09" db="EMBL/GenBank/DDBJ databases">
        <title>Draft Genome Sequence of Corynebacterium accolens AH4003.</title>
        <authorList>
            <person name="Chen Y."/>
            <person name="Oosthuysen W.F."/>
            <person name="Kelley S."/>
            <person name="Horswill A."/>
        </authorList>
    </citation>
    <scope>NUCLEOTIDE SEQUENCE [LARGE SCALE GENOMIC DNA]</scope>
    <source>
        <strain evidence="8 9">AH4003</strain>
    </source>
</reference>
<dbReference type="GO" id="GO:0009379">
    <property type="term" value="C:Holliday junction helicase complex"/>
    <property type="evidence" value="ECO:0007669"/>
    <property type="project" value="InterPro"/>
</dbReference>
<keyword evidence="1 6" id="KW-0963">Cytoplasm</keyword>
<dbReference type="SMART" id="SM00278">
    <property type="entry name" value="HhH1"/>
    <property type="match status" value="2"/>
</dbReference>
<dbReference type="Gene3D" id="1.10.8.10">
    <property type="entry name" value="DNA helicase RuvA subunit, C-terminal domain"/>
    <property type="match status" value="1"/>
</dbReference>
<feature type="domain" description="Helix-hairpin-helix DNA-binding motif class 1" evidence="7">
    <location>
        <begin position="72"/>
        <end position="91"/>
    </location>
</feature>
<gene>
    <name evidence="6" type="primary">ruvA</name>
    <name evidence="8" type="ORF">COM45_06655</name>
</gene>
<organism evidence="8 9">
    <name type="scientific">Corynebacterium accolens</name>
    <dbReference type="NCBI Taxonomy" id="38284"/>
    <lineage>
        <taxon>Bacteria</taxon>
        <taxon>Bacillati</taxon>
        <taxon>Actinomycetota</taxon>
        <taxon>Actinomycetes</taxon>
        <taxon>Mycobacteriales</taxon>
        <taxon>Corynebacteriaceae</taxon>
        <taxon>Corynebacterium</taxon>
    </lineage>
</organism>
<dbReference type="GO" id="GO:0000400">
    <property type="term" value="F:four-way junction DNA binding"/>
    <property type="evidence" value="ECO:0007669"/>
    <property type="project" value="UniProtKB-UniRule"/>
</dbReference>
<dbReference type="AlphaFoldDB" id="A0A2A4AKX1"/>
<evidence type="ECO:0000259" key="7">
    <source>
        <dbReference type="SMART" id="SM00278"/>
    </source>
</evidence>
<dbReference type="SUPFAM" id="SSF46929">
    <property type="entry name" value="DNA helicase RuvA subunit, C-terminal domain"/>
    <property type="match status" value="1"/>
</dbReference>
<feature type="domain" description="Helix-hairpin-helix DNA-binding motif class 1" evidence="7">
    <location>
        <begin position="107"/>
        <end position="126"/>
    </location>
</feature>
<dbReference type="EMBL" id="NWBP01000022">
    <property type="protein sequence ID" value="PCC82846.1"/>
    <property type="molecule type" value="Genomic_DNA"/>
</dbReference>
<dbReference type="Pfam" id="PF14520">
    <property type="entry name" value="HHH_5"/>
    <property type="match status" value="1"/>
</dbReference>
<keyword evidence="4 6" id="KW-0233">DNA recombination</keyword>
<dbReference type="HAMAP" id="MF_00031">
    <property type="entry name" value="DNA_HJ_migration_RuvA"/>
    <property type="match status" value="1"/>
</dbReference>
<dbReference type="InterPro" id="IPR012340">
    <property type="entry name" value="NA-bd_OB-fold"/>
</dbReference>
<comment type="subcellular location">
    <subcellularLocation>
        <location evidence="6">Cytoplasm</location>
    </subcellularLocation>
</comment>
<dbReference type="Gene3D" id="1.10.150.20">
    <property type="entry name" value="5' to 3' exonuclease, C-terminal subdomain"/>
    <property type="match status" value="1"/>
</dbReference>
<evidence type="ECO:0000256" key="5">
    <source>
        <dbReference type="ARBA" id="ARBA00023204"/>
    </source>
</evidence>
<evidence type="ECO:0000256" key="2">
    <source>
        <dbReference type="ARBA" id="ARBA00022763"/>
    </source>
</evidence>
<sequence>MIASLRGTVLTIGLDHAVIECAGVGYKFLATPVTLGSLRRGEEATVLTSMVVKEDSMTLYGFGNDEDREMFHVLQSVSGLGPKLAVAALSVMGAGQLAAAISSGDAKTLQSIPGVGKRMAERLALELKDKVSVFAPQAGVGEVTTGTSAVAHAPVVEQVVEALVGLGFSDKAARPVVESIVEADPAAETSTVLRGALAQLGRKK</sequence>
<dbReference type="Gene3D" id="2.40.50.140">
    <property type="entry name" value="Nucleic acid-binding proteins"/>
    <property type="match status" value="1"/>
</dbReference>
<dbReference type="Proteomes" id="UP000218690">
    <property type="component" value="Unassembled WGS sequence"/>
</dbReference>
<dbReference type="InterPro" id="IPR000085">
    <property type="entry name" value="RuvA"/>
</dbReference>
<evidence type="ECO:0000256" key="4">
    <source>
        <dbReference type="ARBA" id="ARBA00023172"/>
    </source>
</evidence>
<dbReference type="Pfam" id="PF07499">
    <property type="entry name" value="RuvA_C"/>
    <property type="match status" value="1"/>
</dbReference>
<dbReference type="GO" id="GO:0009378">
    <property type="term" value="F:four-way junction helicase activity"/>
    <property type="evidence" value="ECO:0007669"/>
    <property type="project" value="InterPro"/>
</dbReference>
<dbReference type="NCBIfam" id="TIGR00084">
    <property type="entry name" value="ruvA"/>
    <property type="match status" value="1"/>
</dbReference>
<dbReference type="GO" id="GO:0005524">
    <property type="term" value="F:ATP binding"/>
    <property type="evidence" value="ECO:0007669"/>
    <property type="project" value="InterPro"/>
</dbReference>
<name>A0A2A4AKX1_9CORY</name>